<dbReference type="AlphaFoldDB" id="A0A516R258"/>
<evidence type="ECO:0000259" key="1">
    <source>
        <dbReference type="Pfam" id="PF01636"/>
    </source>
</evidence>
<dbReference type="InterPro" id="IPR002575">
    <property type="entry name" value="Aminoglycoside_PTrfase"/>
</dbReference>
<dbReference type="CDD" id="cd05155">
    <property type="entry name" value="APH_ChoK_like_1"/>
    <property type="match status" value="1"/>
</dbReference>
<dbReference type="Gene3D" id="3.30.200.20">
    <property type="entry name" value="Phosphorylase Kinase, domain 1"/>
    <property type="match status" value="1"/>
</dbReference>
<keyword evidence="2" id="KW-0808">Transferase</keyword>
<proteinExistence type="predicted"/>
<feature type="domain" description="Aminoglycoside phosphotransferase" evidence="1">
    <location>
        <begin position="36"/>
        <end position="259"/>
    </location>
</feature>
<dbReference type="Pfam" id="PF01636">
    <property type="entry name" value="APH"/>
    <property type="match status" value="1"/>
</dbReference>
<evidence type="ECO:0000313" key="2">
    <source>
        <dbReference type="EMBL" id="QDQ09737.1"/>
    </source>
</evidence>
<dbReference type="EMBL" id="CP040916">
    <property type="protein sequence ID" value="QDQ09737.1"/>
    <property type="molecule type" value="Genomic_DNA"/>
</dbReference>
<reference evidence="2 3" key="1">
    <citation type="journal article" date="2019" name="J. Ind. Microbiol. Biotechnol.">
        <title>The complete genomic sequence of Streptomyces spectabilis NRRL-2792 and identification of secondary metabolite biosynthetic gene clusters.</title>
        <authorList>
            <person name="Sinha A."/>
            <person name="Phillips-Salemka S."/>
            <person name="Niraula T.A."/>
            <person name="Short K.A."/>
            <person name="Niraula N.P."/>
        </authorList>
    </citation>
    <scope>NUCLEOTIDE SEQUENCE [LARGE SCALE GENOMIC DNA]</scope>
    <source>
        <strain evidence="2 3">NRRL 2792</strain>
    </source>
</reference>
<name>A0A516R258_STRST</name>
<sequence length="297" mass="32186">MSTLHADEPRVDAVLVRRLIAEQFPQWAELPVEAVASGGTSNVMYRLGEDMVVRLPRQSGSVDEVAKEDVWLPRLAPSLPVPVPVLLGEGLPAEGYPWRWTVYRWIEGENPVVGRIAEPGALATALAEFVVALQGIDPADGPPSYRGAPLKERDAETREALADLRGVIDTDAAAAAWETALRAPERTGPPVWVHADLQPGNLLISQGRLSAVIDFECLGLGDPAVDLIVAWYVLPAGVRDAFRAALPLDDAAWARGRGWALSIALMELSYYRDKNPRMATVARHVIDEVLADAARTA</sequence>
<gene>
    <name evidence="2" type="ORF">FH965_03495</name>
</gene>
<dbReference type="Gene3D" id="3.90.1200.10">
    <property type="match status" value="1"/>
</dbReference>
<organism evidence="2 3">
    <name type="scientific">Streptomyces spectabilis</name>
    <dbReference type="NCBI Taxonomy" id="68270"/>
    <lineage>
        <taxon>Bacteria</taxon>
        <taxon>Bacillati</taxon>
        <taxon>Actinomycetota</taxon>
        <taxon>Actinomycetes</taxon>
        <taxon>Kitasatosporales</taxon>
        <taxon>Streptomycetaceae</taxon>
        <taxon>Streptomyces</taxon>
    </lineage>
</organism>
<dbReference type="PANTHER" id="PTHR21310">
    <property type="entry name" value="AMINOGLYCOSIDE PHOSPHOTRANSFERASE-RELATED-RELATED"/>
    <property type="match status" value="1"/>
</dbReference>
<dbReference type="Proteomes" id="UP000316806">
    <property type="component" value="Chromosome"/>
</dbReference>
<dbReference type="InterPro" id="IPR011009">
    <property type="entry name" value="Kinase-like_dom_sf"/>
</dbReference>
<evidence type="ECO:0000313" key="3">
    <source>
        <dbReference type="Proteomes" id="UP000316806"/>
    </source>
</evidence>
<dbReference type="SUPFAM" id="SSF56112">
    <property type="entry name" value="Protein kinase-like (PK-like)"/>
    <property type="match status" value="1"/>
</dbReference>
<dbReference type="GO" id="GO:0016740">
    <property type="term" value="F:transferase activity"/>
    <property type="evidence" value="ECO:0007669"/>
    <property type="project" value="UniProtKB-KW"/>
</dbReference>
<dbReference type="RefSeq" id="WP_144001313.1">
    <property type="nucleotide sequence ID" value="NZ_CP040916.1"/>
</dbReference>
<protein>
    <submittedName>
        <fullName evidence="2">Aminoglycoside phosphotransferase family protein</fullName>
    </submittedName>
</protein>
<dbReference type="InterPro" id="IPR051678">
    <property type="entry name" value="AGP_Transferase"/>
</dbReference>
<dbReference type="PANTHER" id="PTHR21310:SF42">
    <property type="entry name" value="BIFUNCTIONAL AAC_APH"/>
    <property type="match status" value="1"/>
</dbReference>
<accession>A0A516R258</accession>